<dbReference type="STRING" id="12930.A0A0Q3M5D7"/>
<evidence type="ECO:0000256" key="5">
    <source>
        <dbReference type="ARBA" id="ARBA00023040"/>
    </source>
</evidence>
<dbReference type="GO" id="GO:0005886">
    <property type="term" value="C:plasma membrane"/>
    <property type="evidence" value="ECO:0007669"/>
    <property type="project" value="UniProtKB-SubCell"/>
</dbReference>
<organism evidence="13 14">
    <name type="scientific">Amazona aestiva</name>
    <name type="common">Blue-fronted Amazon parrot</name>
    <dbReference type="NCBI Taxonomy" id="12930"/>
    <lineage>
        <taxon>Eukaryota</taxon>
        <taxon>Metazoa</taxon>
        <taxon>Chordata</taxon>
        <taxon>Craniata</taxon>
        <taxon>Vertebrata</taxon>
        <taxon>Euteleostomi</taxon>
        <taxon>Archelosauria</taxon>
        <taxon>Archosauria</taxon>
        <taxon>Dinosauria</taxon>
        <taxon>Saurischia</taxon>
        <taxon>Theropoda</taxon>
        <taxon>Coelurosauria</taxon>
        <taxon>Aves</taxon>
        <taxon>Neognathae</taxon>
        <taxon>Neoaves</taxon>
        <taxon>Telluraves</taxon>
        <taxon>Australaves</taxon>
        <taxon>Psittaciformes</taxon>
        <taxon>Psittacidae</taxon>
        <taxon>Amazona</taxon>
    </lineage>
</organism>
<evidence type="ECO:0000256" key="8">
    <source>
        <dbReference type="ARBA" id="ARBA00023180"/>
    </source>
</evidence>
<dbReference type="EMBL" id="LMAW01002708">
    <property type="protein sequence ID" value="KQK77855.1"/>
    <property type="molecule type" value="Genomic_DNA"/>
</dbReference>
<evidence type="ECO:0000256" key="7">
    <source>
        <dbReference type="ARBA" id="ARBA00023170"/>
    </source>
</evidence>
<evidence type="ECO:0000313" key="14">
    <source>
        <dbReference type="Proteomes" id="UP000051836"/>
    </source>
</evidence>
<dbReference type="PANTHER" id="PTHR24232">
    <property type="entry name" value="G-PROTEIN COUPLED RECEPTOR"/>
    <property type="match status" value="1"/>
</dbReference>
<keyword evidence="14" id="KW-1185">Reference proteome</keyword>
<feature type="domain" description="G-protein coupled receptors family 1 profile" evidence="12">
    <location>
        <begin position="35"/>
        <end position="280"/>
    </location>
</feature>
<evidence type="ECO:0000256" key="6">
    <source>
        <dbReference type="ARBA" id="ARBA00023136"/>
    </source>
</evidence>
<comment type="similarity">
    <text evidence="10">Belongs to the G-protein coupled receptor 1 family.</text>
</comment>
<dbReference type="FunFam" id="1.20.1070.10:FF:000142">
    <property type="entry name" value="G protein-coupled receptor 55"/>
    <property type="match status" value="1"/>
</dbReference>
<dbReference type="AlphaFoldDB" id="A0A0Q3M5D7"/>
<evidence type="ECO:0000313" key="13">
    <source>
        <dbReference type="EMBL" id="KQK77855.1"/>
    </source>
</evidence>
<comment type="caution">
    <text evidence="13">The sequence shown here is derived from an EMBL/GenBank/DDBJ whole genome shotgun (WGS) entry which is preliminary data.</text>
</comment>
<sequence length="308" mass="35072">MTNSSGECNFADIDRLAKTLLLGISIPTFILGLVLNAMALSVFCCFWKKQTKTSVYMINLALADVLLLLSLPLKLYYSIKKAPRLLCSFIESLYFVNMYGSIFIIVCITVDRYICIRHPFEGRANQSPKWAILICCFIWAVAWLCSSPMYVFHEEDNFKCFHNMSEQAWSTPLIVSVEIFGFLIPLAVIVFCSAQNIWILLNHKSQAKKKVEGNGSLRVIIINLVVFLMCFTPVHLAICLQYLVRQHVIVDCSLKQIISFFIQVSMIIANLNCCLDAIFYYLAAKEFREKTHLKKVVELCPVFKPCAA</sequence>
<keyword evidence="6 11" id="KW-0472">Membrane</keyword>
<name>A0A0Q3M5D7_AMAAE</name>
<feature type="transmembrane region" description="Helical" evidence="11">
    <location>
        <begin position="130"/>
        <end position="153"/>
    </location>
</feature>
<reference evidence="13 14" key="1">
    <citation type="submission" date="2015-10" db="EMBL/GenBank/DDBJ databases">
        <authorList>
            <person name="Gilbert D.G."/>
        </authorList>
    </citation>
    <scope>NUCLEOTIDE SEQUENCE [LARGE SCALE GENOMIC DNA]</scope>
    <source>
        <strain evidence="13">FVVF132</strain>
    </source>
</reference>
<dbReference type="InterPro" id="IPR017452">
    <property type="entry name" value="GPCR_Rhodpsn_7TM"/>
</dbReference>
<dbReference type="OrthoDB" id="9447539at2759"/>
<keyword evidence="5 10" id="KW-0297">G-protein coupled receptor</keyword>
<feature type="transmembrane region" description="Helical" evidence="11">
    <location>
        <begin position="256"/>
        <end position="283"/>
    </location>
</feature>
<evidence type="ECO:0000256" key="9">
    <source>
        <dbReference type="ARBA" id="ARBA00023224"/>
    </source>
</evidence>
<evidence type="ECO:0000259" key="12">
    <source>
        <dbReference type="PROSITE" id="PS50262"/>
    </source>
</evidence>
<dbReference type="Pfam" id="PF00001">
    <property type="entry name" value="7tm_1"/>
    <property type="match status" value="1"/>
</dbReference>
<dbReference type="GO" id="GO:0007200">
    <property type="term" value="P:phospholipase C-activating G protein-coupled receptor signaling pathway"/>
    <property type="evidence" value="ECO:0007669"/>
    <property type="project" value="TreeGrafter"/>
</dbReference>
<evidence type="ECO:0000256" key="2">
    <source>
        <dbReference type="ARBA" id="ARBA00022475"/>
    </source>
</evidence>
<comment type="subcellular location">
    <subcellularLocation>
        <location evidence="1">Cell membrane</location>
        <topology evidence="1">Multi-pass membrane protein</topology>
    </subcellularLocation>
</comment>
<feature type="transmembrane region" description="Helical" evidence="11">
    <location>
        <begin position="173"/>
        <end position="199"/>
    </location>
</feature>
<keyword evidence="8" id="KW-0325">Glycoprotein</keyword>
<dbReference type="PROSITE" id="PS50262">
    <property type="entry name" value="G_PROTEIN_RECEP_F1_2"/>
    <property type="match status" value="1"/>
</dbReference>
<feature type="transmembrane region" description="Helical" evidence="11">
    <location>
        <begin position="54"/>
        <end position="73"/>
    </location>
</feature>
<accession>A0A0Q3M5D7</accession>
<gene>
    <name evidence="13" type="ORF">AAES_120986</name>
</gene>
<keyword evidence="7 10" id="KW-0675">Receptor</keyword>
<feature type="transmembrane region" description="Helical" evidence="11">
    <location>
        <begin position="93"/>
        <end position="110"/>
    </location>
</feature>
<evidence type="ECO:0000256" key="3">
    <source>
        <dbReference type="ARBA" id="ARBA00022692"/>
    </source>
</evidence>
<dbReference type="Gene3D" id="1.20.1070.10">
    <property type="entry name" value="Rhodopsin 7-helix transmembrane proteins"/>
    <property type="match status" value="1"/>
</dbReference>
<evidence type="ECO:0000256" key="10">
    <source>
        <dbReference type="RuleBase" id="RU000688"/>
    </source>
</evidence>
<dbReference type="Proteomes" id="UP000051836">
    <property type="component" value="Unassembled WGS sequence"/>
</dbReference>
<keyword evidence="2" id="KW-1003">Cell membrane</keyword>
<keyword evidence="4 11" id="KW-1133">Transmembrane helix</keyword>
<evidence type="ECO:0000256" key="1">
    <source>
        <dbReference type="ARBA" id="ARBA00004651"/>
    </source>
</evidence>
<proteinExistence type="inferred from homology"/>
<feature type="transmembrane region" description="Helical" evidence="11">
    <location>
        <begin position="20"/>
        <end position="47"/>
    </location>
</feature>
<dbReference type="GO" id="GO:0004949">
    <property type="term" value="F:cannabinoid receptor activity"/>
    <property type="evidence" value="ECO:0007669"/>
    <property type="project" value="TreeGrafter"/>
</dbReference>
<feature type="transmembrane region" description="Helical" evidence="11">
    <location>
        <begin position="220"/>
        <end position="244"/>
    </location>
</feature>
<dbReference type="GO" id="GO:0035025">
    <property type="term" value="P:positive regulation of Rho protein signal transduction"/>
    <property type="evidence" value="ECO:0007669"/>
    <property type="project" value="TreeGrafter"/>
</dbReference>
<dbReference type="PANTHER" id="PTHR24232:SF56">
    <property type="entry name" value="G-PROTEIN COUPLED RECEPTOR 55"/>
    <property type="match status" value="1"/>
</dbReference>
<evidence type="ECO:0000256" key="4">
    <source>
        <dbReference type="ARBA" id="ARBA00022989"/>
    </source>
</evidence>
<keyword evidence="3 10" id="KW-0812">Transmembrane</keyword>
<dbReference type="SUPFAM" id="SSF81321">
    <property type="entry name" value="Family A G protein-coupled receptor-like"/>
    <property type="match status" value="1"/>
</dbReference>
<dbReference type="PRINTS" id="PR00237">
    <property type="entry name" value="GPCRRHODOPSN"/>
</dbReference>
<keyword evidence="9 10" id="KW-0807">Transducer</keyword>
<dbReference type="PROSITE" id="PS00237">
    <property type="entry name" value="G_PROTEIN_RECEP_F1_1"/>
    <property type="match status" value="1"/>
</dbReference>
<protein>
    <submittedName>
        <fullName evidence="13">G-protein coupled receptor 55-like protein</fullName>
    </submittedName>
</protein>
<evidence type="ECO:0000256" key="11">
    <source>
        <dbReference type="SAM" id="Phobius"/>
    </source>
</evidence>
<dbReference type="InterPro" id="IPR000276">
    <property type="entry name" value="GPCR_Rhodpsn"/>
</dbReference>